<comment type="caution">
    <text evidence="2">The sequence shown here is derived from an EMBL/GenBank/DDBJ whole genome shotgun (WGS) entry which is preliminary data.</text>
</comment>
<reference evidence="2" key="1">
    <citation type="submission" date="2020-08" db="EMBL/GenBank/DDBJ databases">
        <title>Genome sequencing and assembly of the red palm weevil Rhynchophorus ferrugineus.</title>
        <authorList>
            <person name="Dias G.B."/>
            <person name="Bergman C.M."/>
            <person name="Manee M."/>
        </authorList>
    </citation>
    <scope>NUCLEOTIDE SEQUENCE</scope>
    <source>
        <strain evidence="2">AA-2017</strain>
        <tissue evidence="2">Whole larva</tissue>
    </source>
</reference>
<gene>
    <name evidence="2" type="ORF">GWI33_001503</name>
</gene>
<proteinExistence type="predicted"/>
<dbReference type="OrthoDB" id="5835829at2759"/>
<dbReference type="EMBL" id="JAACXV010020141">
    <property type="protein sequence ID" value="KAF7263662.1"/>
    <property type="molecule type" value="Genomic_DNA"/>
</dbReference>
<dbReference type="SUPFAM" id="SSF53756">
    <property type="entry name" value="UDP-Glycosyltransferase/glycogen phosphorylase"/>
    <property type="match status" value="1"/>
</dbReference>
<feature type="region of interest" description="Disordered" evidence="1">
    <location>
        <begin position="17"/>
        <end position="40"/>
    </location>
</feature>
<sequence length="177" mass="19903">MKTDTPSQAIYQTWNLQVAGPGPPRQTSRSVAGSRHPKAKHVAPDPVWVLSQDDVFVPQEKTPRPEKFAPSLFFYDPIRIGRSWQRGGVRKVSRRCHTAGFVKKHRAEATGDMKLITCFLWAVYFLAENDAASILGIFPFPGSSHYVMFKEVMIGLARRGHEVDVVTHFPSTESVPR</sequence>
<keyword evidence="3" id="KW-1185">Reference proteome</keyword>
<dbReference type="Proteomes" id="UP000625711">
    <property type="component" value="Unassembled WGS sequence"/>
</dbReference>
<evidence type="ECO:0000256" key="1">
    <source>
        <dbReference type="SAM" id="MobiDB-lite"/>
    </source>
</evidence>
<accession>A0A834HN23</accession>
<protein>
    <submittedName>
        <fullName evidence="2">Uncharacterized protein</fullName>
    </submittedName>
</protein>
<name>A0A834HN23_RHYFE</name>
<evidence type="ECO:0000313" key="2">
    <source>
        <dbReference type="EMBL" id="KAF7263662.1"/>
    </source>
</evidence>
<dbReference type="AlphaFoldDB" id="A0A834HN23"/>
<evidence type="ECO:0000313" key="3">
    <source>
        <dbReference type="Proteomes" id="UP000625711"/>
    </source>
</evidence>
<organism evidence="2 3">
    <name type="scientific">Rhynchophorus ferrugineus</name>
    <name type="common">Red palm weevil</name>
    <name type="synonym">Curculio ferrugineus</name>
    <dbReference type="NCBI Taxonomy" id="354439"/>
    <lineage>
        <taxon>Eukaryota</taxon>
        <taxon>Metazoa</taxon>
        <taxon>Ecdysozoa</taxon>
        <taxon>Arthropoda</taxon>
        <taxon>Hexapoda</taxon>
        <taxon>Insecta</taxon>
        <taxon>Pterygota</taxon>
        <taxon>Neoptera</taxon>
        <taxon>Endopterygota</taxon>
        <taxon>Coleoptera</taxon>
        <taxon>Polyphaga</taxon>
        <taxon>Cucujiformia</taxon>
        <taxon>Curculionidae</taxon>
        <taxon>Dryophthorinae</taxon>
        <taxon>Rhynchophorus</taxon>
    </lineage>
</organism>